<feature type="compositionally biased region" description="Low complexity" evidence="5">
    <location>
        <begin position="142"/>
        <end position="152"/>
    </location>
</feature>
<dbReference type="InterPro" id="IPR050783">
    <property type="entry name" value="Oxylipin_biosynth_metab"/>
</dbReference>
<dbReference type="SUPFAM" id="SSF48264">
    <property type="entry name" value="Cytochrome P450"/>
    <property type="match status" value="1"/>
</dbReference>
<keyword evidence="1" id="KW-0479">Metal-binding</keyword>
<dbReference type="InterPro" id="IPR019791">
    <property type="entry name" value="Haem_peroxidase_animal"/>
</dbReference>
<feature type="transmembrane region" description="Helical" evidence="6">
    <location>
        <begin position="1280"/>
        <end position="1301"/>
    </location>
</feature>
<sequence length="1472" mass="164464">MLPNSIVQFSIHEARRYDALLGQSLPFLSSSKTTTLEVSSGILLITRLFRSLSANRAARSFTVITLQAFAQRSKMHRRSAIESVKCVRPHPRYPTHFTFKSDRAAVSKFQPYNPLPPAALHSPMSDSDPRIHSGYASDNDGPAETGVPPPTGGTKPFYSTVVAYLTGLLGHKKVDDKKSVAPPVSPKIVKSFTSLGTSRLGFGSATEIDDRQNTFRDGMKYMTAPSKDRKKLNEAAVALLHNPRRPRPTAFLADRTQADGERYPFARRSERLVSASLPESDQVFDDLLRGAQHADHPNGINALCVALAAVISLSLVRVNKKRPEYNETSPTLDLSPLYGVTDSESDMVRSKDGRGMLSPDCFYDDRVTFLPPAVSALLILWNRNHNFIARQLLLNNEGKKWVDPSEQDTAEGTLSPRLAAQDDEIFQIARSINCIQFKNVVVEDFLKVVAGLSNVGPGPNLDVLLDLKQAEKGKGHDSAVEFSLMYTYWSSMASEQDVEAFETAVNSARIVSDVQDVTSPISDIGAQTFQDMLHGVMSRNPNRRQRNFARIRRGSDARFKDEDLAGVLHDATEQIAGAARGRGTHPCFRPAEVALIEQARTWKVGTLNEFRKFLGLRPLKSFDDWNSDPEIANAAERLYGNIDSLELYPGLHAEETIKTSGLSLGYTLTYALLVDLVTVIRSDPRFTTDLTPAKLTHWGFRDCTVAPNNGAYGTWLPKLLQRNLPRNYPYDNVYGLFPLTRPSVAESLLRSQHQPLLPGITYSFERPKVQTVRTIETTTAISHVFNNPDVYTTIYGDDLKALSNGYGFFLGFDDEKLHDRDLMMTLFALIPDKGALSRYGSYFGKTATALIQEKSTRTNGHVSIDVVRDVINATCTRWVCTTLCGLSVKEDDDVTTRHDEFAALYGYVFRNIDPVSGWATRIRALQTAEMLSKQIKKGLPIPKNKAKPTLRDTLESTWKDILAYVDRILAEMSKDGKILPQHSALTFLDRIIKANRTQAFRLGELTKEGHLAQLVKIQDNDVPNKIAVREEELEERRVLATIIGLAVVTSVKYANACTQAVDFYLDDSRIKERKEIIRLSTLPPADARTENANAKIAGYIREAQRLGQNLGVWRNIVKDDVIPQGHGLPPISVRAGERIYASFSKAHTNPQDFEHSFDIDPNRKTPSIQGMGLHKCPGISFVDQTMPELFKAIFRLKNLRRDPGRAGRLEQIVCHPAPLNTDPKVYLDSTGEMSHFPRSLSLIYDDDGSSGGSSPLPKKRKWFIIFGDKTAHLRKLMDRAILVLIVSFLLFEFFYTIILLVSHIRFSLPRRPARSTRPVIKDTDIKRVAVACPTPTKLLHSYEIMAFLPGADGVHPDPVEYNLNSTKPHKLSIMAIDNRDLRMGVYVDNELRGMTSRIVRNSSETCGEKFSECLAKKFSSGVVVVPSGNHPVRIEWAGNGFVSNATDAEVDMELDWVAHPKRRFLWRRELCA</sequence>
<dbReference type="EMBL" id="BRPK01000017">
    <property type="protein sequence ID" value="GLB44633.1"/>
    <property type="molecule type" value="Genomic_DNA"/>
</dbReference>
<dbReference type="GO" id="GO:0004601">
    <property type="term" value="F:peroxidase activity"/>
    <property type="evidence" value="ECO:0007669"/>
    <property type="project" value="InterPro"/>
</dbReference>
<evidence type="ECO:0008006" key="9">
    <source>
        <dbReference type="Google" id="ProtNLM"/>
    </source>
</evidence>
<dbReference type="OrthoDB" id="823504at2759"/>
<dbReference type="InterPro" id="IPR036396">
    <property type="entry name" value="Cyt_P450_sf"/>
</dbReference>
<keyword evidence="6" id="KW-1133">Transmembrane helix</keyword>
<evidence type="ECO:0000256" key="6">
    <source>
        <dbReference type="SAM" id="Phobius"/>
    </source>
</evidence>
<dbReference type="Gene3D" id="1.10.630.10">
    <property type="entry name" value="Cytochrome P450"/>
    <property type="match status" value="1"/>
</dbReference>
<dbReference type="InterPro" id="IPR037120">
    <property type="entry name" value="Haem_peroxidase_sf_animal"/>
</dbReference>
<evidence type="ECO:0000313" key="8">
    <source>
        <dbReference type="Proteomes" id="UP001063166"/>
    </source>
</evidence>
<name>A0A9P3UTH9_LYOSH</name>
<protein>
    <recommendedName>
        <fullName evidence="9">Heme peroxidase</fullName>
    </recommendedName>
</protein>
<dbReference type="SUPFAM" id="SSF48113">
    <property type="entry name" value="Heme-dependent peroxidases"/>
    <property type="match status" value="1"/>
</dbReference>
<comment type="caution">
    <text evidence="7">The sequence shown here is derived from an EMBL/GenBank/DDBJ whole genome shotgun (WGS) entry which is preliminary data.</text>
</comment>
<evidence type="ECO:0000256" key="4">
    <source>
        <dbReference type="ARBA" id="ARBA00023004"/>
    </source>
</evidence>
<evidence type="ECO:0000256" key="2">
    <source>
        <dbReference type="ARBA" id="ARBA00022964"/>
    </source>
</evidence>
<dbReference type="PANTHER" id="PTHR11903:SF37">
    <property type="entry name" value="PSI-PRODUCING OXYGENASE A"/>
    <property type="match status" value="1"/>
</dbReference>
<dbReference type="Pfam" id="PF03098">
    <property type="entry name" value="An_peroxidase"/>
    <property type="match status" value="1"/>
</dbReference>
<dbReference type="GO" id="GO:0020037">
    <property type="term" value="F:heme binding"/>
    <property type="evidence" value="ECO:0007669"/>
    <property type="project" value="InterPro"/>
</dbReference>
<dbReference type="InterPro" id="IPR010255">
    <property type="entry name" value="Haem_peroxidase_sf"/>
</dbReference>
<keyword evidence="6" id="KW-0472">Membrane</keyword>
<evidence type="ECO:0000256" key="1">
    <source>
        <dbReference type="ARBA" id="ARBA00022723"/>
    </source>
</evidence>
<dbReference type="GO" id="GO:0016705">
    <property type="term" value="F:oxidoreductase activity, acting on paired donors, with incorporation or reduction of molecular oxygen"/>
    <property type="evidence" value="ECO:0007669"/>
    <property type="project" value="InterPro"/>
</dbReference>
<evidence type="ECO:0000256" key="3">
    <source>
        <dbReference type="ARBA" id="ARBA00023002"/>
    </source>
</evidence>
<keyword evidence="3" id="KW-0560">Oxidoreductase</keyword>
<evidence type="ECO:0000256" key="5">
    <source>
        <dbReference type="SAM" id="MobiDB-lite"/>
    </source>
</evidence>
<proteinExistence type="predicted"/>
<dbReference type="Gene3D" id="1.10.640.10">
    <property type="entry name" value="Haem peroxidase domain superfamily, animal type"/>
    <property type="match status" value="1"/>
</dbReference>
<keyword evidence="8" id="KW-1185">Reference proteome</keyword>
<dbReference type="GO" id="GO:0051213">
    <property type="term" value="F:dioxygenase activity"/>
    <property type="evidence" value="ECO:0007669"/>
    <property type="project" value="UniProtKB-KW"/>
</dbReference>
<dbReference type="PANTHER" id="PTHR11903">
    <property type="entry name" value="PROSTAGLANDIN G/H SYNTHASE"/>
    <property type="match status" value="1"/>
</dbReference>
<dbReference type="PROSITE" id="PS50292">
    <property type="entry name" value="PEROXIDASE_3"/>
    <property type="match status" value="1"/>
</dbReference>
<dbReference type="Proteomes" id="UP001063166">
    <property type="component" value="Unassembled WGS sequence"/>
</dbReference>
<dbReference type="GO" id="GO:0004497">
    <property type="term" value="F:monooxygenase activity"/>
    <property type="evidence" value="ECO:0007669"/>
    <property type="project" value="InterPro"/>
</dbReference>
<accession>A0A9P3UTH9</accession>
<keyword evidence="4" id="KW-0408">Iron</keyword>
<organism evidence="7 8">
    <name type="scientific">Lyophyllum shimeji</name>
    <name type="common">Hon-shimeji</name>
    <name type="synonym">Tricholoma shimeji</name>
    <dbReference type="NCBI Taxonomy" id="47721"/>
    <lineage>
        <taxon>Eukaryota</taxon>
        <taxon>Fungi</taxon>
        <taxon>Dikarya</taxon>
        <taxon>Basidiomycota</taxon>
        <taxon>Agaricomycotina</taxon>
        <taxon>Agaricomycetes</taxon>
        <taxon>Agaricomycetidae</taxon>
        <taxon>Agaricales</taxon>
        <taxon>Tricholomatineae</taxon>
        <taxon>Lyophyllaceae</taxon>
        <taxon>Lyophyllum</taxon>
    </lineage>
</organism>
<dbReference type="GO" id="GO:0006631">
    <property type="term" value="P:fatty acid metabolic process"/>
    <property type="evidence" value="ECO:0007669"/>
    <property type="project" value="UniProtKB-ARBA"/>
</dbReference>
<dbReference type="GO" id="GO:0005506">
    <property type="term" value="F:iron ion binding"/>
    <property type="evidence" value="ECO:0007669"/>
    <property type="project" value="InterPro"/>
</dbReference>
<dbReference type="GO" id="GO:0006979">
    <property type="term" value="P:response to oxidative stress"/>
    <property type="evidence" value="ECO:0007669"/>
    <property type="project" value="InterPro"/>
</dbReference>
<keyword evidence="6" id="KW-0812">Transmembrane</keyword>
<gene>
    <name evidence="7" type="ORF">LshimejAT787_1702600</name>
</gene>
<evidence type="ECO:0000313" key="7">
    <source>
        <dbReference type="EMBL" id="GLB44633.1"/>
    </source>
</evidence>
<keyword evidence="2" id="KW-0223">Dioxygenase</keyword>
<feature type="region of interest" description="Disordered" evidence="5">
    <location>
        <begin position="117"/>
        <end position="152"/>
    </location>
</feature>
<reference evidence="7" key="1">
    <citation type="submission" date="2022-07" db="EMBL/GenBank/DDBJ databases">
        <title>The genome of Lyophyllum shimeji provides insight into the initial evolution of ectomycorrhizal fungal genome.</title>
        <authorList>
            <person name="Kobayashi Y."/>
            <person name="Shibata T."/>
            <person name="Hirakawa H."/>
            <person name="Shigenobu S."/>
            <person name="Nishiyama T."/>
            <person name="Yamada A."/>
            <person name="Hasebe M."/>
            <person name="Kawaguchi M."/>
        </authorList>
    </citation>
    <scope>NUCLEOTIDE SEQUENCE</scope>
    <source>
        <strain evidence="7">AT787</strain>
    </source>
</reference>